<feature type="compositionally biased region" description="Polar residues" evidence="1">
    <location>
        <begin position="311"/>
        <end position="322"/>
    </location>
</feature>
<dbReference type="EMBL" id="LNIX01000062">
    <property type="protein sequence ID" value="OXA37226.1"/>
    <property type="molecule type" value="Genomic_DNA"/>
</dbReference>
<evidence type="ECO:0000313" key="2">
    <source>
        <dbReference type="EMBL" id="OXA37226.1"/>
    </source>
</evidence>
<sequence>MSGEENERDTLASISESIKSHQTTLDSLKDVPSILQKLSEAVGLKPDDNKEVKQKTWWSLGLSDDEDESDQNNLNMEQSADFEKCDEFGSEVSPKVAEGFVKAVARSLTKDNRTALRKKIKVPSNCKEFMAPKVNNELWRTLPSHARLNDLRNQQLQQSIGMGLSVFATMASSVLSASDIVPKEIRTSLLRSATDGANLLGDQFQSLSTRRRMDLKKFMNPEFAGICSAEIPPGEWLFGADLSEKLKSSKATASLLRTSTNFKNHRYTPYNYSRPATVTNNSSGSLNYSRPFPMLRGNGQFRNRGPPPQRWGQNSSTFQQQNRFRKPQ</sequence>
<comment type="caution">
    <text evidence="2">The sequence shown here is derived from an EMBL/GenBank/DDBJ whole genome shotgun (WGS) entry which is preliminary data.</text>
</comment>
<feature type="region of interest" description="Disordered" evidence="1">
    <location>
        <begin position="273"/>
        <end position="328"/>
    </location>
</feature>
<name>A0A226CYW0_FOLCA</name>
<accession>A0A226CYW0</accession>
<feature type="compositionally biased region" description="Polar residues" evidence="1">
    <location>
        <begin position="273"/>
        <end position="288"/>
    </location>
</feature>
<proteinExistence type="predicted"/>
<dbReference type="OrthoDB" id="7701249at2759"/>
<protein>
    <submittedName>
        <fullName evidence="2">Uncharacterized protein</fullName>
    </submittedName>
</protein>
<evidence type="ECO:0000256" key="1">
    <source>
        <dbReference type="SAM" id="MobiDB-lite"/>
    </source>
</evidence>
<organism evidence="2 3">
    <name type="scientific">Folsomia candida</name>
    <name type="common">Springtail</name>
    <dbReference type="NCBI Taxonomy" id="158441"/>
    <lineage>
        <taxon>Eukaryota</taxon>
        <taxon>Metazoa</taxon>
        <taxon>Ecdysozoa</taxon>
        <taxon>Arthropoda</taxon>
        <taxon>Hexapoda</taxon>
        <taxon>Collembola</taxon>
        <taxon>Entomobryomorpha</taxon>
        <taxon>Isotomoidea</taxon>
        <taxon>Isotomidae</taxon>
        <taxon>Proisotominae</taxon>
        <taxon>Folsomia</taxon>
    </lineage>
</organism>
<feature type="compositionally biased region" description="Polar residues" evidence="1">
    <location>
        <begin position="12"/>
        <end position="26"/>
    </location>
</feature>
<reference evidence="2 3" key="1">
    <citation type="submission" date="2015-12" db="EMBL/GenBank/DDBJ databases">
        <title>The genome of Folsomia candida.</title>
        <authorList>
            <person name="Faddeeva A."/>
            <person name="Derks M.F."/>
            <person name="Anvar Y."/>
            <person name="Smit S."/>
            <person name="Van Straalen N."/>
            <person name="Roelofs D."/>
        </authorList>
    </citation>
    <scope>NUCLEOTIDE SEQUENCE [LARGE SCALE GENOMIC DNA]</scope>
    <source>
        <strain evidence="2 3">VU population</strain>
        <tissue evidence="2">Whole body</tissue>
    </source>
</reference>
<dbReference type="PANTHER" id="PTHR34239:SF2">
    <property type="entry name" value="TRANSPOSABLE ELEMENT P TRANSPOSASE_THAP9 CONSERVED DOMAIN-CONTAINING PROTEIN"/>
    <property type="match status" value="1"/>
</dbReference>
<dbReference type="AlphaFoldDB" id="A0A226CYW0"/>
<dbReference type="Proteomes" id="UP000198287">
    <property type="component" value="Unassembled WGS sequence"/>
</dbReference>
<keyword evidence="3" id="KW-1185">Reference proteome</keyword>
<evidence type="ECO:0000313" key="3">
    <source>
        <dbReference type="Proteomes" id="UP000198287"/>
    </source>
</evidence>
<gene>
    <name evidence="2" type="ORF">Fcan01_28008</name>
</gene>
<feature type="region of interest" description="Disordered" evidence="1">
    <location>
        <begin position="1"/>
        <end position="30"/>
    </location>
</feature>
<dbReference type="PANTHER" id="PTHR34239">
    <property type="entry name" value="APPLE DOMAIN-CONTAINING PROTEIN"/>
    <property type="match status" value="1"/>
</dbReference>